<dbReference type="KEGG" id="nft:FBF37_04000"/>
<accession>A0A4P9A422</accession>
<keyword evidence="1" id="KW-0732">Signal</keyword>
<organism evidence="2 3">
    <name type="scientific">Candidatus Nanosynbacter featherlites</name>
    <dbReference type="NCBI Taxonomy" id="2572088"/>
    <lineage>
        <taxon>Bacteria</taxon>
        <taxon>Candidatus Saccharimonadota</taxon>
        <taxon>Candidatus Saccharimonadia</taxon>
        <taxon>Candidatus Nanosynbacterales</taxon>
        <taxon>Candidatus Nanosynbacteraceae</taxon>
        <taxon>Candidatus Nanosynbacter</taxon>
    </lineage>
</organism>
<feature type="chain" id="PRO_5020469071" evidence="1">
    <location>
        <begin position="24"/>
        <end position="774"/>
    </location>
</feature>
<proteinExistence type="predicted"/>
<reference evidence="2 3" key="1">
    <citation type="submission" date="2019-04" db="EMBL/GenBank/DDBJ databases">
        <title>Saccharibacteria TM7 genomes.</title>
        <authorList>
            <person name="Bor B."/>
            <person name="He X."/>
            <person name="Chen T."/>
            <person name="Dewhirst F.E."/>
        </authorList>
    </citation>
    <scope>NUCLEOTIDE SEQUENCE [LARGE SCALE GENOMIC DNA]</scope>
    <source>
        <strain evidence="2 3">BB001</strain>
    </source>
</reference>
<dbReference type="RefSeq" id="WP_138079698.1">
    <property type="nucleotide sequence ID" value="NZ_CP040004.1"/>
</dbReference>
<protein>
    <submittedName>
        <fullName evidence="2">Uncharacterized protein</fullName>
    </submittedName>
</protein>
<evidence type="ECO:0000256" key="1">
    <source>
        <dbReference type="SAM" id="SignalP"/>
    </source>
</evidence>
<name>A0A4P9A422_9BACT</name>
<dbReference type="OrthoDB" id="9764271at2"/>
<gene>
    <name evidence="2" type="ORF">FBF37_04000</name>
</gene>
<evidence type="ECO:0000313" key="2">
    <source>
        <dbReference type="EMBL" id="QCT42588.1"/>
    </source>
</evidence>
<evidence type="ECO:0000313" key="3">
    <source>
        <dbReference type="Proteomes" id="UP000310639"/>
    </source>
</evidence>
<dbReference type="Proteomes" id="UP000310639">
    <property type="component" value="Chromosome"/>
</dbReference>
<dbReference type="EMBL" id="CP040004">
    <property type="protein sequence ID" value="QCT42588.1"/>
    <property type="molecule type" value="Genomic_DNA"/>
</dbReference>
<sequence>MKKILGLLLSVTFAVIISQGAGASGFNPGRIIDDEIFYDSRAMGSAAAVQRFIEQHTPACDTWGTGPSGHGNTKAQYAAQRGWHGPPYVCLQNYHENPNNGENSFDRGGGAFPGGISAGQIIWDAAQRYQINPQVLLVMLRKESAGPLFADSWPLRSQYKYAMGYACPDSGPGYTANCSSELGGFYKQVNKAAWQLRKYRNEIQNYNYRPGRVNRILYNPNPACGYRDVYIENYATASLYIYTPYVPNDAALAAYPGTAHCGAYGNRNFFYMFREWFGSTHVNSTLLRSHDNATVYLVSDNVKYPVPNYDILAALSPLGGVGFVSQEYLDKIPTGQVANRLMRSPDGTVYFYDSGIRLAFTTCAMVAQYGMDCGNSMLLTEAQVNKFYHGPRMGHGYKTTSGKRFYIQNGTRREVLDDKSLALQQYDQGYNVLGESAIQYLPYGAPIVREAAVVRNRDTGHQKLISSGTLHNIRHSEYVDQTLQSLGGGVLQQESINKLPQTEQTVDDYVKNPAGETFLITNQGKKKVTKPQDIPVSPLALSDETVRSLPGTGALDEVVTLKSSDNGTVYVMESRQKRPIVAMEDVFAITKTERPTIAWLSGETIRKIPSGNVVFAPGKMVKAPSNGTVYVSDGYDTLIPLSHFDQAADLGVNGAIRQVDDKVVEKYKVSNRVLSPYVSCEGRNYLGMGGKLYELNLPSQKPYSLQSKTCAMLTKEAKLPQFVGDPGGTIYHLKNGTLHPIRSWQKFVDLNKENLPIIKISYITVSLLAKGELI</sequence>
<keyword evidence="3" id="KW-1185">Reference proteome</keyword>
<dbReference type="AlphaFoldDB" id="A0A4P9A422"/>
<feature type="signal peptide" evidence="1">
    <location>
        <begin position="1"/>
        <end position="23"/>
    </location>
</feature>